<dbReference type="InterPro" id="IPR045584">
    <property type="entry name" value="Pilin-like"/>
</dbReference>
<gene>
    <name evidence="1" type="ORF">Pla8534_26800</name>
</gene>
<reference evidence="1 2" key="1">
    <citation type="submission" date="2019-02" db="EMBL/GenBank/DDBJ databases">
        <title>Deep-cultivation of Planctomycetes and their phenomic and genomic characterization uncovers novel biology.</title>
        <authorList>
            <person name="Wiegand S."/>
            <person name="Jogler M."/>
            <person name="Boedeker C."/>
            <person name="Pinto D."/>
            <person name="Vollmers J."/>
            <person name="Rivas-Marin E."/>
            <person name="Kohn T."/>
            <person name="Peeters S.H."/>
            <person name="Heuer A."/>
            <person name="Rast P."/>
            <person name="Oberbeckmann S."/>
            <person name="Bunk B."/>
            <person name="Jeske O."/>
            <person name="Meyerdierks A."/>
            <person name="Storesund J.E."/>
            <person name="Kallscheuer N."/>
            <person name="Luecker S."/>
            <person name="Lage O.M."/>
            <person name="Pohl T."/>
            <person name="Merkel B.J."/>
            <person name="Hornburger P."/>
            <person name="Mueller R.-W."/>
            <person name="Bruemmer F."/>
            <person name="Labrenz M."/>
            <person name="Spormann A.M."/>
            <person name="Op den Camp H."/>
            <person name="Overmann J."/>
            <person name="Amann R."/>
            <person name="Jetten M.S.M."/>
            <person name="Mascher T."/>
            <person name="Medema M.H."/>
            <person name="Devos D.P."/>
            <person name="Kaster A.-K."/>
            <person name="Ovreas L."/>
            <person name="Rohde M."/>
            <person name="Galperin M.Y."/>
            <person name="Jogler C."/>
        </authorList>
    </citation>
    <scope>NUCLEOTIDE SEQUENCE [LARGE SCALE GENOMIC DNA]</scope>
    <source>
        <strain evidence="1 2">Pla85_3_4</strain>
    </source>
</reference>
<evidence type="ECO:0000313" key="1">
    <source>
        <dbReference type="EMBL" id="QDU94872.1"/>
    </source>
</evidence>
<name>A0A518DSQ6_9BACT</name>
<dbReference type="AlphaFoldDB" id="A0A518DSQ6"/>
<protein>
    <submittedName>
        <fullName evidence="1">Uncharacterized protein</fullName>
    </submittedName>
</protein>
<dbReference type="Proteomes" id="UP000317648">
    <property type="component" value="Chromosome"/>
</dbReference>
<dbReference type="SUPFAM" id="SSF54523">
    <property type="entry name" value="Pili subunits"/>
    <property type="match status" value="1"/>
</dbReference>
<proteinExistence type="predicted"/>
<sequence>MYRELVEIASGLPEIEPFDPTDQDAIGEARALLERIYPVLEATRKIAFPKCAVPVEYRPDFFADHMEDNRRLRNLARALVFAADVAALQGEYSYVAQFGIALLDLANAVRRGGLVVDHLVANAILGCGVGCLRSVRTHFGEPVRRDLLAALGRQEEEREPLAGIAARDAKWEAESGYEEEGRKLSEEDWLDPDSDLPIEDQQALLQLVNDFGKQPESARLALHAEQERHALALPRLLAIDLAIRCWKDRHGQYPGALADLAPDVLPAVPLDPFTSAEFLYRPSDASFALYSPGPDQTDSGGNFGPWPAVSAGGYDLGLDAEDYRSAWRAVP</sequence>
<dbReference type="OrthoDB" id="287158at2"/>
<organism evidence="1 2">
    <name type="scientific">Lignipirellula cremea</name>
    <dbReference type="NCBI Taxonomy" id="2528010"/>
    <lineage>
        <taxon>Bacteria</taxon>
        <taxon>Pseudomonadati</taxon>
        <taxon>Planctomycetota</taxon>
        <taxon>Planctomycetia</taxon>
        <taxon>Pirellulales</taxon>
        <taxon>Pirellulaceae</taxon>
        <taxon>Lignipirellula</taxon>
    </lineage>
</organism>
<dbReference type="KEGG" id="lcre:Pla8534_26800"/>
<keyword evidence="2" id="KW-1185">Reference proteome</keyword>
<dbReference type="RefSeq" id="WP_145053641.1">
    <property type="nucleotide sequence ID" value="NZ_CP036433.1"/>
</dbReference>
<evidence type="ECO:0000313" key="2">
    <source>
        <dbReference type="Proteomes" id="UP000317648"/>
    </source>
</evidence>
<dbReference type="EMBL" id="CP036433">
    <property type="protein sequence ID" value="QDU94872.1"/>
    <property type="molecule type" value="Genomic_DNA"/>
</dbReference>
<accession>A0A518DSQ6</accession>